<feature type="region of interest" description="Disordered" evidence="6">
    <location>
        <begin position="376"/>
        <end position="401"/>
    </location>
</feature>
<feature type="non-terminal residue" evidence="9">
    <location>
        <position position="401"/>
    </location>
</feature>
<dbReference type="SMART" id="SM00409">
    <property type="entry name" value="IG"/>
    <property type="match status" value="2"/>
</dbReference>
<feature type="region of interest" description="Disordered" evidence="6">
    <location>
        <begin position="1"/>
        <end position="24"/>
    </location>
</feature>
<gene>
    <name evidence="9" type="primary">EMB</name>
    <name evidence="9" type="ORF">G0U57_011387</name>
</gene>
<dbReference type="EMBL" id="JAHGAV010000002">
    <property type="protein sequence ID" value="KAG6940907.1"/>
    <property type="molecule type" value="Genomic_DNA"/>
</dbReference>
<dbReference type="PANTHER" id="PTHR11640">
    <property type="entry name" value="NEPHRIN"/>
    <property type="match status" value="1"/>
</dbReference>
<keyword evidence="7" id="KW-0812">Transmembrane</keyword>
<dbReference type="InterPro" id="IPR036179">
    <property type="entry name" value="Ig-like_dom_sf"/>
</dbReference>
<organism evidence="9 10">
    <name type="scientific">Chelydra serpentina</name>
    <name type="common">Snapping turtle</name>
    <name type="synonym">Testudo serpentina</name>
    <dbReference type="NCBI Taxonomy" id="8475"/>
    <lineage>
        <taxon>Eukaryota</taxon>
        <taxon>Metazoa</taxon>
        <taxon>Chordata</taxon>
        <taxon>Craniata</taxon>
        <taxon>Vertebrata</taxon>
        <taxon>Euteleostomi</taxon>
        <taxon>Archelosauria</taxon>
        <taxon>Testudinata</taxon>
        <taxon>Testudines</taxon>
        <taxon>Cryptodira</taxon>
        <taxon>Durocryptodira</taxon>
        <taxon>Americhelydia</taxon>
        <taxon>Chelydroidea</taxon>
        <taxon>Chelydridae</taxon>
        <taxon>Chelydra</taxon>
    </lineage>
</organism>
<dbReference type="Proteomes" id="UP000765507">
    <property type="component" value="Unassembled WGS sequence"/>
</dbReference>
<keyword evidence="7" id="KW-1133">Transmembrane helix</keyword>
<feature type="domain" description="Ig-like" evidence="8">
    <location>
        <begin position="236"/>
        <end position="335"/>
    </location>
</feature>
<dbReference type="InterPro" id="IPR013783">
    <property type="entry name" value="Ig-like_fold"/>
</dbReference>
<dbReference type="PROSITE" id="PS50835">
    <property type="entry name" value="IG_LIKE"/>
    <property type="match status" value="2"/>
</dbReference>
<dbReference type="PANTHER" id="PTHR11640:SF31">
    <property type="entry name" value="IRREGULAR CHIASM C-ROUGHEST PROTEIN-RELATED"/>
    <property type="match status" value="1"/>
</dbReference>
<evidence type="ECO:0000256" key="4">
    <source>
        <dbReference type="ARBA" id="ARBA00023180"/>
    </source>
</evidence>
<evidence type="ECO:0000259" key="8">
    <source>
        <dbReference type="PROSITE" id="PS50835"/>
    </source>
</evidence>
<reference evidence="9 10" key="1">
    <citation type="journal article" date="2020" name="G3 (Bethesda)">
        <title>Draft Genome of the Common Snapping Turtle, Chelydra serpentina, a Model for Phenotypic Plasticity in Reptiles.</title>
        <authorList>
            <person name="Das D."/>
            <person name="Singh S.K."/>
            <person name="Bierstedt J."/>
            <person name="Erickson A."/>
            <person name="Galli G.L.J."/>
            <person name="Crossley D.A. 2nd"/>
            <person name="Rhen T."/>
        </authorList>
    </citation>
    <scope>NUCLEOTIDE SEQUENCE [LARGE SCALE GENOMIC DNA]</scope>
    <source>
        <strain evidence="9">KW</strain>
    </source>
</reference>
<keyword evidence="5" id="KW-0393">Immunoglobulin domain</keyword>
<dbReference type="SUPFAM" id="SSF48726">
    <property type="entry name" value="Immunoglobulin"/>
    <property type="match status" value="2"/>
</dbReference>
<dbReference type="CDD" id="cd00096">
    <property type="entry name" value="Ig"/>
    <property type="match status" value="1"/>
</dbReference>
<dbReference type="Gene3D" id="2.60.40.10">
    <property type="entry name" value="Immunoglobulins"/>
    <property type="match status" value="2"/>
</dbReference>
<evidence type="ECO:0000256" key="3">
    <source>
        <dbReference type="ARBA" id="ARBA00023157"/>
    </source>
</evidence>
<evidence type="ECO:0000256" key="6">
    <source>
        <dbReference type="SAM" id="MobiDB-lite"/>
    </source>
</evidence>
<dbReference type="InterPro" id="IPR013270">
    <property type="entry name" value="CD47_Vset"/>
</dbReference>
<comment type="subcellular location">
    <subcellularLocation>
        <location evidence="1">Membrane</location>
        <topology evidence="1">Single-pass type I membrane protein</topology>
    </subcellularLocation>
</comment>
<dbReference type="InterPro" id="IPR013098">
    <property type="entry name" value="Ig_I-set"/>
</dbReference>
<name>A0A8T1TIK9_CHESE</name>
<dbReference type="InterPro" id="IPR051275">
    <property type="entry name" value="Cell_adhesion_signaling"/>
</dbReference>
<dbReference type="GO" id="GO:0098609">
    <property type="term" value="P:cell-cell adhesion"/>
    <property type="evidence" value="ECO:0007669"/>
    <property type="project" value="TreeGrafter"/>
</dbReference>
<accession>A0A8T1TIK9</accession>
<dbReference type="GO" id="GO:0050839">
    <property type="term" value="F:cell adhesion molecule binding"/>
    <property type="evidence" value="ECO:0007669"/>
    <property type="project" value="TreeGrafter"/>
</dbReference>
<evidence type="ECO:0000256" key="7">
    <source>
        <dbReference type="SAM" id="Phobius"/>
    </source>
</evidence>
<sequence>EPAPVPRAGWAPTRPPALTVESGGRRRCVTPAQQPGTGGVSLQRYCSCPARTMRGSGSGAGSLRLLLSLAALWLSDANEPGTAMTTRDINQQTRKSISDYTVKEHDLSTPGSHLTTQDFNQQTEENISNLTSAVYSISINGFSSAPVEENVILYSPANIALSCNLTSPSTDSATVNVTWKKDNETLRSSSVTFNETKHVWSTQYMLKIRDRNQMGNYTCVFKRDQEVKATFHLQVPQIEGKEHHVVSYVGDSVVLVCKSIKYIPISWIWYMSNGSDQVAVNDSLMPDKYTVDEKYANITKLKILKISEEDDRSYWCQAVFKLGESKGKVSLKVLTYMTPLKPFLAIAAEVIILVAIIFLYEMYSKKKQMHAEDEKEFEQIEQLKSEDSNGVENSTTRHRKV</sequence>
<dbReference type="InterPro" id="IPR007110">
    <property type="entry name" value="Ig-like_dom"/>
</dbReference>
<feature type="domain" description="Ig-like" evidence="8">
    <location>
        <begin position="146"/>
        <end position="230"/>
    </location>
</feature>
<evidence type="ECO:0000313" key="10">
    <source>
        <dbReference type="Proteomes" id="UP000765507"/>
    </source>
</evidence>
<comment type="caution">
    <text evidence="9">The sequence shown here is derived from an EMBL/GenBank/DDBJ whole genome shotgun (WGS) entry which is preliminary data.</text>
</comment>
<evidence type="ECO:0000256" key="5">
    <source>
        <dbReference type="ARBA" id="ARBA00023319"/>
    </source>
</evidence>
<keyword evidence="4" id="KW-0325">Glycoprotein</keyword>
<dbReference type="Pfam" id="PF08204">
    <property type="entry name" value="V-set_CD47"/>
    <property type="match status" value="1"/>
</dbReference>
<evidence type="ECO:0000313" key="9">
    <source>
        <dbReference type="EMBL" id="KAG6940907.1"/>
    </source>
</evidence>
<evidence type="ECO:0000256" key="2">
    <source>
        <dbReference type="ARBA" id="ARBA00023136"/>
    </source>
</evidence>
<keyword evidence="2 7" id="KW-0472">Membrane</keyword>
<dbReference type="OrthoDB" id="9932757at2759"/>
<keyword evidence="10" id="KW-1185">Reference proteome</keyword>
<protein>
    <submittedName>
        <fullName evidence="9">Embigin</fullName>
    </submittedName>
</protein>
<feature type="transmembrane region" description="Helical" evidence="7">
    <location>
        <begin position="342"/>
        <end position="360"/>
    </location>
</feature>
<dbReference type="AlphaFoldDB" id="A0A8T1TIK9"/>
<dbReference type="Pfam" id="PF07679">
    <property type="entry name" value="I-set"/>
    <property type="match status" value="1"/>
</dbReference>
<proteinExistence type="predicted"/>
<feature type="compositionally biased region" description="Basic and acidic residues" evidence="6">
    <location>
        <begin position="376"/>
        <end position="387"/>
    </location>
</feature>
<keyword evidence="3" id="KW-1015">Disulfide bond</keyword>
<evidence type="ECO:0000256" key="1">
    <source>
        <dbReference type="ARBA" id="ARBA00004479"/>
    </source>
</evidence>
<dbReference type="FunFam" id="2.60.40.10:FF:001012">
    <property type="entry name" value="Embigin"/>
    <property type="match status" value="1"/>
</dbReference>
<dbReference type="GO" id="GO:0005911">
    <property type="term" value="C:cell-cell junction"/>
    <property type="evidence" value="ECO:0007669"/>
    <property type="project" value="TreeGrafter"/>
</dbReference>
<dbReference type="InterPro" id="IPR003599">
    <property type="entry name" value="Ig_sub"/>
</dbReference>
<dbReference type="GO" id="GO:0005886">
    <property type="term" value="C:plasma membrane"/>
    <property type="evidence" value="ECO:0007669"/>
    <property type="project" value="TreeGrafter"/>
</dbReference>